<evidence type="ECO:0000313" key="2">
    <source>
        <dbReference type="EMBL" id="CAF1151283.1"/>
    </source>
</evidence>
<sequence length="263" mass="30323">MFSNIIIMLPLLYIVVSGDGTFLYIYDSLTSEPKDNNNGVVPTDEYSSTNKTDLKEFTTRRSYLISKNVTTLLIDGYFNINLTQTNNSNNDETAISIITSEHLQDYIIVDQINKTTTVIHHKSLSPVLDPIIWLLTKPTINIHIKLNKLKNVTVRNVGVFAGAINCTTTRDDDCEQFYFSAYSVNNITLKLFDFKRFDAYLYHTGATKFYGRIDGQATIKYNTTIGFTDMYGFYSRKTELIEEDSNDNYYEKLNMADDRNKWW</sequence>
<evidence type="ECO:0000313" key="4">
    <source>
        <dbReference type="Proteomes" id="UP000677228"/>
    </source>
</evidence>
<evidence type="ECO:0000256" key="1">
    <source>
        <dbReference type="SAM" id="SignalP"/>
    </source>
</evidence>
<accession>A0A8S2E780</accession>
<feature type="chain" id="PRO_5036273431" evidence="1">
    <location>
        <begin position="19"/>
        <end position="263"/>
    </location>
</feature>
<dbReference type="EMBL" id="CAJNOK010011906">
    <property type="protein sequence ID" value="CAF1151283.1"/>
    <property type="molecule type" value="Genomic_DNA"/>
</dbReference>
<feature type="signal peptide" evidence="1">
    <location>
        <begin position="1"/>
        <end position="18"/>
    </location>
</feature>
<evidence type="ECO:0000313" key="3">
    <source>
        <dbReference type="EMBL" id="CAF3958515.1"/>
    </source>
</evidence>
<dbReference type="Proteomes" id="UP000682733">
    <property type="component" value="Unassembled WGS sequence"/>
</dbReference>
<dbReference type="AlphaFoldDB" id="A0A8S2E780"/>
<proteinExistence type="predicted"/>
<organism evidence="2 4">
    <name type="scientific">Didymodactylos carnosus</name>
    <dbReference type="NCBI Taxonomy" id="1234261"/>
    <lineage>
        <taxon>Eukaryota</taxon>
        <taxon>Metazoa</taxon>
        <taxon>Spiralia</taxon>
        <taxon>Gnathifera</taxon>
        <taxon>Rotifera</taxon>
        <taxon>Eurotatoria</taxon>
        <taxon>Bdelloidea</taxon>
        <taxon>Philodinida</taxon>
        <taxon>Philodinidae</taxon>
        <taxon>Didymodactylos</taxon>
    </lineage>
</organism>
<gene>
    <name evidence="2" type="ORF">OVA965_LOCUS21615</name>
    <name evidence="3" type="ORF">TMI583_LOCUS22312</name>
</gene>
<protein>
    <submittedName>
        <fullName evidence="2">Uncharacterized protein</fullName>
    </submittedName>
</protein>
<dbReference type="Gene3D" id="2.160.20.120">
    <property type="match status" value="1"/>
</dbReference>
<dbReference type="EMBL" id="CAJOBA010031241">
    <property type="protein sequence ID" value="CAF3958515.1"/>
    <property type="molecule type" value="Genomic_DNA"/>
</dbReference>
<comment type="caution">
    <text evidence="2">The sequence shown here is derived from an EMBL/GenBank/DDBJ whole genome shotgun (WGS) entry which is preliminary data.</text>
</comment>
<dbReference type="Proteomes" id="UP000677228">
    <property type="component" value="Unassembled WGS sequence"/>
</dbReference>
<reference evidence="2" key="1">
    <citation type="submission" date="2021-02" db="EMBL/GenBank/DDBJ databases">
        <authorList>
            <person name="Nowell W R."/>
        </authorList>
    </citation>
    <scope>NUCLEOTIDE SEQUENCE</scope>
</reference>
<keyword evidence="1" id="KW-0732">Signal</keyword>
<name>A0A8S2E780_9BILA</name>